<dbReference type="InterPro" id="IPR045584">
    <property type="entry name" value="Pilin-like"/>
</dbReference>
<keyword evidence="2" id="KW-1133">Transmembrane helix</keyword>
<accession>A0A1F5RYJ5</accession>
<dbReference type="NCBIfam" id="TIGR02532">
    <property type="entry name" value="IV_pilin_GFxxxE"/>
    <property type="match status" value="1"/>
</dbReference>
<keyword evidence="1" id="KW-0488">Methylation</keyword>
<dbReference type="GO" id="GO:0015628">
    <property type="term" value="P:protein secretion by the type II secretion system"/>
    <property type="evidence" value="ECO:0007669"/>
    <property type="project" value="InterPro"/>
</dbReference>
<protein>
    <recommendedName>
        <fullName evidence="5">Type II secretion system protein GspG C-terminal domain-containing protein</fullName>
    </recommendedName>
</protein>
<dbReference type="Pfam" id="PF07963">
    <property type="entry name" value="N_methyl"/>
    <property type="match status" value="1"/>
</dbReference>
<dbReference type="EMBL" id="MFFV01000029">
    <property type="protein sequence ID" value="OGF19497.1"/>
    <property type="molecule type" value="Genomic_DNA"/>
</dbReference>
<dbReference type="PRINTS" id="PR00813">
    <property type="entry name" value="BCTERIALGSPG"/>
</dbReference>
<keyword evidence="2" id="KW-0812">Transmembrane</keyword>
<dbReference type="InterPro" id="IPR012902">
    <property type="entry name" value="N_methyl_site"/>
</dbReference>
<dbReference type="STRING" id="1797988.A3I35_01380"/>
<name>A0A1F5RYJ5_9BACT</name>
<comment type="caution">
    <text evidence="3">The sequence shown here is derived from an EMBL/GenBank/DDBJ whole genome shotgun (WGS) entry which is preliminary data.</text>
</comment>
<dbReference type="Proteomes" id="UP000177878">
    <property type="component" value="Unassembled WGS sequence"/>
</dbReference>
<evidence type="ECO:0000313" key="4">
    <source>
        <dbReference type="Proteomes" id="UP000177878"/>
    </source>
</evidence>
<gene>
    <name evidence="3" type="ORF">A3I35_01380</name>
</gene>
<dbReference type="InterPro" id="IPR000983">
    <property type="entry name" value="Bac_GSPG_pilin"/>
</dbReference>
<dbReference type="Gene3D" id="3.30.700.10">
    <property type="entry name" value="Glycoprotein, Type 4 Pilin"/>
    <property type="match status" value="1"/>
</dbReference>
<evidence type="ECO:0000256" key="1">
    <source>
        <dbReference type="ARBA" id="ARBA00022481"/>
    </source>
</evidence>
<feature type="transmembrane region" description="Helical" evidence="2">
    <location>
        <begin position="7"/>
        <end position="25"/>
    </location>
</feature>
<dbReference type="SUPFAM" id="SSF54523">
    <property type="entry name" value="Pili subunits"/>
    <property type="match status" value="1"/>
</dbReference>
<dbReference type="PANTHER" id="PTHR30093">
    <property type="entry name" value="GENERAL SECRETION PATHWAY PROTEIN G"/>
    <property type="match status" value="1"/>
</dbReference>
<proteinExistence type="predicted"/>
<evidence type="ECO:0000256" key="2">
    <source>
        <dbReference type="SAM" id="Phobius"/>
    </source>
</evidence>
<evidence type="ECO:0008006" key="5">
    <source>
        <dbReference type="Google" id="ProtNLM"/>
    </source>
</evidence>
<reference evidence="3 4" key="1">
    <citation type="journal article" date="2016" name="Nat. Commun.">
        <title>Thousands of microbial genomes shed light on interconnected biogeochemical processes in an aquifer system.</title>
        <authorList>
            <person name="Anantharaman K."/>
            <person name="Brown C.T."/>
            <person name="Hug L.A."/>
            <person name="Sharon I."/>
            <person name="Castelle C.J."/>
            <person name="Probst A.J."/>
            <person name="Thomas B.C."/>
            <person name="Singh A."/>
            <person name="Wilkins M.J."/>
            <person name="Karaoz U."/>
            <person name="Brodie E.L."/>
            <person name="Williams K.H."/>
            <person name="Hubbard S.S."/>
            <person name="Banfield J.F."/>
        </authorList>
    </citation>
    <scope>NUCLEOTIDE SEQUENCE [LARGE SCALE GENOMIC DNA]</scope>
</reference>
<dbReference type="PROSITE" id="PS00409">
    <property type="entry name" value="PROKAR_NTER_METHYL"/>
    <property type="match status" value="1"/>
</dbReference>
<organism evidence="3 4">
    <name type="scientific">Candidatus Falkowbacteria bacterium RIFCSPLOWO2_02_FULL_45_15</name>
    <dbReference type="NCBI Taxonomy" id="1797988"/>
    <lineage>
        <taxon>Bacteria</taxon>
        <taxon>Candidatus Falkowiibacteriota</taxon>
    </lineage>
</organism>
<sequence>MKRGFTLIELLIVVAIIGILAAIAVPNFQNARIRAKVARALADMRAQATAEEAYKVDWRKYTPAAGKDIMKLYTRCPRLWRLTTPVPYITSLPSDIFPIYIAQAYPGQELMRAETRCYVYCDVDSYRETNRWENNPPILSGQFFIRIFDRHPLFFFSWGPMLQAEELSIVESYDDPRQSPVVYNPSNGVVSRGHIWYVN</sequence>
<keyword evidence="2" id="KW-0472">Membrane</keyword>
<dbReference type="GO" id="GO:0015627">
    <property type="term" value="C:type II protein secretion system complex"/>
    <property type="evidence" value="ECO:0007669"/>
    <property type="project" value="InterPro"/>
</dbReference>
<dbReference type="AlphaFoldDB" id="A0A1F5RYJ5"/>
<evidence type="ECO:0000313" key="3">
    <source>
        <dbReference type="EMBL" id="OGF19497.1"/>
    </source>
</evidence>